<dbReference type="GO" id="GO:0006352">
    <property type="term" value="P:DNA-templated transcription initiation"/>
    <property type="evidence" value="ECO:0007669"/>
    <property type="project" value="InterPro"/>
</dbReference>
<feature type="domain" description="RNA polymerase sigma-70 region 2" evidence="5">
    <location>
        <begin position="33"/>
        <end position="99"/>
    </location>
</feature>
<dbReference type="InterPro" id="IPR014284">
    <property type="entry name" value="RNA_pol_sigma-70_dom"/>
</dbReference>
<dbReference type="InterPro" id="IPR007627">
    <property type="entry name" value="RNA_pol_sigma70_r2"/>
</dbReference>
<comment type="similarity">
    <text evidence="1">Belongs to the sigma-70 factor family. ECF subfamily.</text>
</comment>
<dbReference type="InterPro" id="IPR039425">
    <property type="entry name" value="RNA_pol_sigma-70-like"/>
</dbReference>
<dbReference type="EMBL" id="JACU01000010">
    <property type="protein sequence ID" value="KMS51865.1"/>
    <property type="molecule type" value="Genomic_DNA"/>
</dbReference>
<evidence type="ECO:0000259" key="5">
    <source>
        <dbReference type="Pfam" id="PF04542"/>
    </source>
</evidence>
<evidence type="ECO:0000313" key="7">
    <source>
        <dbReference type="EMBL" id="KMS51865.1"/>
    </source>
</evidence>
<name>A0A0J8A971_9SPHN</name>
<comment type="caution">
    <text evidence="7">The sequence shown here is derived from an EMBL/GenBank/DDBJ whole genome shotgun (WGS) entry which is preliminary data.</text>
</comment>
<dbReference type="PATRIC" id="fig|1114963.3.peg.4045"/>
<evidence type="ECO:0000256" key="3">
    <source>
        <dbReference type="ARBA" id="ARBA00023082"/>
    </source>
</evidence>
<keyword evidence="4" id="KW-0804">Transcription</keyword>
<dbReference type="Gene3D" id="1.10.10.10">
    <property type="entry name" value="Winged helix-like DNA-binding domain superfamily/Winged helix DNA-binding domain"/>
    <property type="match status" value="1"/>
</dbReference>
<evidence type="ECO:0000256" key="2">
    <source>
        <dbReference type="ARBA" id="ARBA00023015"/>
    </source>
</evidence>
<dbReference type="NCBIfam" id="TIGR02937">
    <property type="entry name" value="sigma70-ECF"/>
    <property type="match status" value="1"/>
</dbReference>
<evidence type="ECO:0000313" key="8">
    <source>
        <dbReference type="Proteomes" id="UP000052268"/>
    </source>
</evidence>
<dbReference type="Pfam" id="PF04542">
    <property type="entry name" value="Sigma70_r2"/>
    <property type="match status" value="1"/>
</dbReference>
<evidence type="ECO:0000256" key="1">
    <source>
        <dbReference type="ARBA" id="ARBA00010641"/>
    </source>
</evidence>
<dbReference type="PANTHER" id="PTHR43133">
    <property type="entry name" value="RNA POLYMERASE ECF-TYPE SIGMA FACTO"/>
    <property type="match status" value="1"/>
</dbReference>
<evidence type="ECO:0000259" key="6">
    <source>
        <dbReference type="Pfam" id="PF08281"/>
    </source>
</evidence>
<dbReference type="GO" id="GO:0016987">
    <property type="term" value="F:sigma factor activity"/>
    <property type="evidence" value="ECO:0007669"/>
    <property type="project" value="UniProtKB-KW"/>
</dbReference>
<dbReference type="InterPro" id="IPR036388">
    <property type="entry name" value="WH-like_DNA-bd_sf"/>
</dbReference>
<proteinExistence type="inferred from homology"/>
<keyword evidence="2" id="KW-0805">Transcription regulation</keyword>
<dbReference type="InterPro" id="IPR013325">
    <property type="entry name" value="RNA_pol_sigma_r2"/>
</dbReference>
<dbReference type="CDD" id="cd06171">
    <property type="entry name" value="Sigma70_r4"/>
    <property type="match status" value="1"/>
</dbReference>
<dbReference type="RefSeq" id="WP_236711345.1">
    <property type="nucleotide sequence ID" value="NZ_KQ130457.1"/>
</dbReference>
<keyword evidence="3" id="KW-0731">Sigma factor</keyword>
<dbReference type="Pfam" id="PF08281">
    <property type="entry name" value="Sigma70_r4_2"/>
    <property type="match status" value="1"/>
</dbReference>
<dbReference type="Gene3D" id="1.10.1740.10">
    <property type="match status" value="1"/>
</dbReference>
<dbReference type="InterPro" id="IPR013324">
    <property type="entry name" value="RNA_pol_sigma_r3/r4-like"/>
</dbReference>
<dbReference type="AlphaFoldDB" id="A0A0J8A971"/>
<dbReference type="InterPro" id="IPR013249">
    <property type="entry name" value="RNA_pol_sigma70_r4_t2"/>
</dbReference>
<reference evidence="7 8" key="1">
    <citation type="journal article" date="2015" name="G3 (Bethesda)">
        <title>Insights into Ongoing Evolution of the Hexachlorocyclohexane Catabolic Pathway from Comparative Genomics of Ten Sphingomonadaceae Strains.</title>
        <authorList>
            <person name="Pearce S.L."/>
            <person name="Oakeshott J.G."/>
            <person name="Pandey G."/>
        </authorList>
    </citation>
    <scope>NUCLEOTIDE SEQUENCE [LARGE SCALE GENOMIC DNA]</scope>
    <source>
        <strain evidence="7 8">LL02</strain>
    </source>
</reference>
<dbReference type="SUPFAM" id="SSF88659">
    <property type="entry name" value="Sigma3 and sigma4 domains of RNA polymerase sigma factors"/>
    <property type="match status" value="1"/>
</dbReference>
<dbReference type="PANTHER" id="PTHR43133:SF51">
    <property type="entry name" value="RNA POLYMERASE SIGMA FACTOR"/>
    <property type="match status" value="1"/>
</dbReference>
<dbReference type="SUPFAM" id="SSF88946">
    <property type="entry name" value="Sigma2 domain of RNA polymerase sigma factors"/>
    <property type="match status" value="1"/>
</dbReference>
<evidence type="ECO:0000256" key="4">
    <source>
        <dbReference type="ARBA" id="ARBA00023163"/>
    </source>
</evidence>
<protein>
    <submittedName>
        <fullName evidence="7">FecI sigma-24 factor</fullName>
    </submittedName>
</protein>
<organism evidence="7 8">
    <name type="scientific">Novosphingobium barchaimii LL02</name>
    <dbReference type="NCBI Taxonomy" id="1114963"/>
    <lineage>
        <taxon>Bacteria</taxon>
        <taxon>Pseudomonadati</taxon>
        <taxon>Pseudomonadota</taxon>
        <taxon>Alphaproteobacteria</taxon>
        <taxon>Sphingomonadales</taxon>
        <taxon>Sphingomonadaceae</taxon>
        <taxon>Novosphingobium</taxon>
    </lineage>
</organism>
<dbReference type="GO" id="GO:0003677">
    <property type="term" value="F:DNA binding"/>
    <property type="evidence" value="ECO:0007669"/>
    <property type="project" value="InterPro"/>
</dbReference>
<accession>A0A0J8A971</accession>
<sequence>MSPLSPAAVPGADDDGTLAALALSGREDAYRALMARHRDAVYQLVRAQIDDGDAALDVTQESFIAAFAHLDRYDPARPFRFWIMRIAINKARDWRRRRKVRSFFSRARPMDEGLQVSDIAPGQEQQVAARQELARTRCAIAALPENLRSVLLLRTIEGMSQTDVAALLGLSAKAVETRLYRARMKLTESLRV</sequence>
<keyword evidence="8" id="KW-1185">Reference proteome</keyword>
<dbReference type="Proteomes" id="UP000052268">
    <property type="component" value="Unassembled WGS sequence"/>
</dbReference>
<gene>
    <name evidence="7" type="ORF">V474_02150</name>
</gene>
<feature type="domain" description="RNA polymerase sigma factor 70 region 4 type 2" evidence="6">
    <location>
        <begin position="136"/>
        <end position="186"/>
    </location>
</feature>